<accession>A0A290Z0Y7</accession>
<keyword evidence="4" id="KW-1185">Reference proteome</keyword>
<feature type="compositionally biased region" description="Basic and acidic residues" evidence="1">
    <location>
        <begin position="222"/>
        <end position="235"/>
    </location>
</feature>
<keyword evidence="2" id="KW-0812">Transmembrane</keyword>
<dbReference type="Proteomes" id="UP000218505">
    <property type="component" value="Chromosome"/>
</dbReference>
<dbReference type="InterPro" id="IPR025519">
    <property type="entry name" value="DUF4407"/>
</dbReference>
<evidence type="ECO:0000313" key="4">
    <source>
        <dbReference type="Proteomes" id="UP000218505"/>
    </source>
</evidence>
<feature type="transmembrane region" description="Helical" evidence="2">
    <location>
        <begin position="56"/>
        <end position="75"/>
    </location>
</feature>
<evidence type="ECO:0000313" key="3">
    <source>
        <dbReference type="EMBL" id="ATE52674.1"/>
    </source>
</evidence>
<dbReference type="RefSeq" id="WP_096491666.1">
    <property type="nucleotide sequence ID" value="NZ_CP023445.1"/>
</dbReference>
<reference evidence="3" key="1">
    <citation type="submission" date="2017-09" db="EMBL/GenBank/DDBJ databases">
        <title>Complete Genome Sequence of ansamitocin-producing Bacterium Actinosynnema pretiosum X47.</title>
        <authorList>
            <person name="Cao G."/>
            <person name="Zong G."/>
            <person name="Zhong C."/>
            <person name="Fu J."/>
        </authorList>
    </citation>
    <scope>NUCLEOTIDE SEQUENCE [LARGE SCALE GENOMIC DNA]</scope>
    <source>
        <strain evidence="3">X47</strain>
    </source>
</reference>
<name>A0A290Z0Y7_9PSEU</name>
<protein>
    <recommendedName>
        <fullName evidence="5">DUF4407 domain-containing protein</fullName>
    </recommendedName>
</protein>
<organism evidence="3 4">
    <name type="scientific">Actinosynnema pretiosum</name>
    <dbReference type="NCBI Taxonomy" id="42197"/>
    <lineage>
        <taxon>Bacteria</taxon>
        <taxon>Bacillati</taxon>
        <taxon>Actinomycetota</taxon>
        <taxon>Actinomycetes</taxon>
        <taxon>Pseudonocardiales</taxon>
        <taxon>Pseudonocardiaceae</taxon>
        <taxon>Actinosynnema</taxon>
    </lineage>
</organism>
<sequence>MSISLVLARIAGARVDVLQKAPGDVAKHAAMGGVLISTSTIAAVSAFFALRSTLDLSVPLAVVAGLVWGVVIFNFDRMLMFSMGRGSGLIKGTASALSRFALAAVIGSIVSTPLVLAIFDREISSELVVMQAEAMKENQRKADEAYAKITELEQEQTRLLDVVSGRAAASVSDNADVTAAKAKLDAAEKAYLDANAQAQCEFDGTCGTKVPGNGESYQQKKRLADEAKGARDKAQRNLDEITAKVTDQLESGAVNDTEQAQKRLPEVQGDLDRLRKDQKGLEERSKSATEQDTGLLARLEALDRITEGRPSGAAAHLAVFLLFFCIEVLPVIAKVLSAFGPETLYDRLLRRVDDDADTDDKVWAERDRDLAKAKAEQQAEMELKQLDAQMATHAKTAQLVADKQLKMAMKAIDVWGELAQLCTDEELDRWYREHVGPNARTPAALRPEPVVPQQPAPQQGDPESTLRIPRVVLPHQNGAPVNGAPSNNHL</sequence>
<gene>
    <name evidence="3" type="ORF">CNX65_04740</name>
</gene>
<dbReference type="EMBL" id="CP023445">
    <property type="protein sequence ID" value="ATE52674.1"/>
    <property type="molecule type" value="Genomic_DNA"/>
</dbReference>
<evidence type="ECO:0000256" key="2">
    <source>
        <dbReference type="SAM" id="Phobius"/>
    </source>
</evidence>
<dbReference type="Pfam" id="PF14362">
    <property type="entry name" value="DUF4407"/>
    <property type="match status" value="1"/>
</dbReference>
<feature type="region of interest" description="Disordered" evidence="1">
    <location>
        <begin position="251"/>
        <end position="273"/>
    </location>
</feature>
<evidence type="ECO:0000256" key="1">
    <source>
        <dbReference type="SAM" id="MobiDB-lite"/>
    </source>
</evidence>
<dbReference type="KEGG" id="apre:CNX65_04740"/>
<feature type="transmembrane region" description="Helical" evidence="2">
    <location>
        <begin position="96"/>
        <end position="119"/>
    </location>
</feature>
<feature type="transmembrane region" description="Helical" evidence="2">
    <location>
        <begin position="29"/>
        <end position="50"/>
    </location>
</feature>
<feature type="region of interest" description="Disordered" evidence="1">
    <location>
        <begin position="439"/>
        <end position="466"/>
    </location>
</feature>
<evidence type="ECO:0008006" key="5">
    <source>
        <dbReference type="Google" id="ProtNLM"/>
    </source>
</evidence>
<feature type="compositionally biased region" description="Basic and acidic residues" evidence="1">
    <location>
        <begin position="259"/>
        <end position="273"/>
    </location>
</feature>
<keyword evidence="2" id="KW-0472">Membrane</keyword>
<proteinExistence type="predicted"/>
<dbReference type="AlphaFoldDB" id="A0A290Z0Y7"/>
<keyword evidence="2" id="KW-1133">Transmembrane helix</keyword>
<feature type="region of interest" description="Disordered" evidence="1">
    <location>
        <begin position="208"/>
        <end position="235"/>
    </location>
</feature>